<dbReference type="EMBL" id="SSDS01000007">
    <property type="protein sequence ID" value="TXG78741.1"/>
    <property type="molecule type" value="Genomic_DNA"/>
</dbReference>
<reference evidence="2 3" key="1">
    <citation type="submission" date="2018-09" db="EMBL/GenBank/DDBJ databases">
        <title>Metagenome Assembled Genomes from an Advanced Water Purification Facility.</title>
        <authorList>
            <person name="Stamps B.W."/>
            <person name="Spear J.R."/>
        </authorList>
    </citation>
    <scope>NUCLEOTIDE SEQUENCE [LARGE SCALE GENOMIC DNA]</scope>
    <source>
        <strain evidence="2">Bin_63_2</strain>
    </source>
</reference>
<feature type="region of interest" description="Disordered" evidence="1">
    <location>
        <begin position="396"/>
        <end position="483"/>
    </location>
</feature>
<gene>
    <name evidence="2" type="ORF">E6Q11_00385</name>
</gene>
<name>A0A5C7JB07_9BACT</name>
<evidence type="ECO:0000256" key="1">
    <source>
        <dbReference type="SAM" id="MobiDB-lite"/>
    </source>
</evidence>
<protein>
    <submittedName>
        <fullName evidence="2">Uncharacterized protein</fullName>
    </submittedName>
</protein>
<feature type="compositionally biased region" description="Polar residues" evidence="1">
    <location>
        <begin position="396"/>
        <end position="405"/>
    </location>
</feature>
<dbReference type="Proteomes" id="UP000321026">
    <property type="component" value="Unassembled WGS sequence"/>
</dbReference>
<proteinExistence type="predicted"/>
<feature type="region of interest" description="Disordered" evidence="1">
    <location>
        <begin position="311"/>
        <end position="336"/>
    </location>
</feature>
<feature type="compositionally biased region" description="Polar residues" evidence="1">
    <location>
        <begin position="444"/>
        <end position="454"/>
    </location>
</feature>
<organism evidence="2 3">
    <name type="scientific">Candidatus Dojkabacteria bacterium</name>
    <dbReference type="NCBI Taxonomy" id="2099670"/>
    <lineage>
        <taxon>Bacteria</taxon>
        <taxon>Candidatus Dojkabacteria</taxon>
    </lineage>
</organism>
<evidence type="ECO:0000313" key="3">
    <source>
        <dbReference type="Proteomes" id="UP000321026"/>
    </source>
</evidence>
<evidence type="ECO:0000313" key="2">
    <source>
        <dbReference type="EMBL" id="TXG78741.1"/>
    </source>
</evidence>
<comment type="caution">
    <text evidence="2">The sequence shown here is derived from an EMBL/GenBank/DDBJ whole genome shotgun (WGS) entry which is preliminary data.</text>
</comment>
<feature type="compositionally biased region" description="Basic and acidic residues" evidence="1">
    <location>
        <begin position="432"/>
        <end position="442"/>
    </location>
</feature>
<dbReference type="AlphaFoldDB" id="A0A5C7JB07"/>
<accession>A0A5C7JB07</accession>
<feature type="compositionally biased region" description="Low complexity" evidence="1">
    <location>
        <begin position="466"/>
        <end position="479"/>
    </location>
</feature>
<sequence>MANVPHPVMGIDDMGNHQMMMPGQEYMFPGSQVLEIPMKSFQSGGFTAGEPVGRPNAIIPDFSKILKDVARDQVKSFGTNSQAPQNMTTDNMIEYKNKSFANKIAQNNFKAMAMQEADAMANMMNQAFMPMAQFGMNVQSYDANHSNAGAYFDAYNTLKNQSQEDFNNFLGESGEMVQSIYNNPAQMKLAKVRTRITDPTIKDQYKQYKKSMKTGMTLDESMDPWDAYNQKIQTMKDKNQPISMTDMGEIPMNFGYMPQMVYMVGGPIPKFQYGTGQTNLNPGERVFPNWNIPIAHRVGNVGWDQFGNQVFINSPTQGDNNSQKSAKNPRLNNNDDYQYYFNREPEIVPGLHTSDPQGGIGQSMYSSGFHDVYDQFGRQFWVQRPTQVYLDALDKQQNTQSTTPNPVVPKKGAGTKPVVPKKGNTTGSESTEEIKEFTHDDVSASDNSGSTTAVTERRGNVTDEPTGSTSSTTGTTVGTQQGDGFFVTQPGYYGQQGMGYNIFPSNMRWQRGPGMNVGPAVAYNPMDTYLDEYDYKGRLFGKGPRRVKMTFSHYGKPGFPQVDEVNENESFTNDHAPIGTIYKPSSQNTHPAYNSVNNNTRETPLNSTHGQMQFIEDLNQKLPLNSKTLQGISNLKFAEGGGVDEPPLNPYYKQQWAIYNKWNNPSNFIEKTTSVLEGPQLDTWYKKTVENNPDALISGDFIGNYKPTKVYINETGNAYYPVYDKPSKELISAPFKDSYLKKADDASKSGHINYVKGSLRKADTPHAIASFSMPYASPEEKLQIEADFKNIKTDVDYKNSPYHQRYGDNIYKAHTNYVPELRHGGFPFSTQPSYPGANPFESQLLFFKGGGLNKIGLPNSEPDPWAKTEAVWKRQMAGNSQDWADWGLAGMSMLSSIAENDERQAMEEQMKQRMVGDAVFNPYGAGDASRGTWSVNHGDFRPDQHTPVQFQGWNQGMIGSPMTQGKYGGQYQNGGEYYLSDDEINQIMAMGGQVEFLD</sequence>